<reference evidence="1 2" key="1">
    <citation type="submission" date="2019-06" db="EMBL/GenBank/DDBJ databases">
        <title>Description of Kitasatospora acidophila sp. nov. isolated from pine grove soil, and reclassification of Streptomyces novaecaesareae to Kitasatospora novaeceasareae comb. nov.</title>
        <authorList>
            <person name="Kim M.J."/>
        </authorList>
    </citation>
    <scope>NUCLEOTIDE SEQUENCE [LARGE SCALE GENOMIC DNA]</scope>
    <source>
        <strain evidence="1 2">MMS16-CNU292</strain>
    </source>
</reference>
<protein>
    <submittedName>
        <fullName evidence="1">VOC family protein</fullName>
    </submittedName>
</protein>
<dbReference type="RefSeq" id="WP_141636968.1">
    <property type="nucleotide sequence ID" value="NZ_VIGB01000003.1"/>
</dbReference>
<keyword evidence="2" id="KW-1185">Reference proteome</keyword>
<dbReference type="Gene3D" id="3.10.180.10">
    <property type="entry name" value="2,3-Dihydroxybiphenyl 1,2-Dioxygenase, domain 1"/>
    <property type="match status" value="1"/>
</dbReference>
<comment type="caution">
    <text evidence="1">The sequence shown here is derived from an EMBL/GenBank/DDBJ whole genome shotgun (WGS) entry which is preliminary data.</text>
</comment>
<evidence type="ECO:0000313" key="1">
    <source>
        <dbReference type="EMBL" id="TQF06554.1"/>
    </source>
</evidence>
<dbReference type="OrthoDB" id="3213536at2"/>
<dbReference type="InterPro" id="IPR029068">
    <property type="entry name" value="Glyas_Bleomycin-R_OHBP_Dase"/>
</dbReference>
<dbReference type="EMBL" id="VIGB01000003">
    <property type="protein sequence ID" value="TQF06554.1"/>
    <property type="molecule type" value="Genomic_DNA"/>
</dbReference>
<evidence type="ECO:0000313" key="2">
    <source>
        <dbReference type="Proteomes" id="UP000319103"/>
    </source>
</evidence>
<accession>A0A540WDS6</accession>
<proteinExistence type="predicted"/>
<name>A0A540WDS6_9ACTN</name>
<sequence>MTTNGISAVFLKTHNWGKAARFFQTLGYQLEFETDHNSGQLRNGDSPIVFIAEVPEDQATGSQLVLQVASEQDVHANPELELLTPFEDTHYGTREATVRDPDGRQWLLHAPAAK</sequence>
<dbReference type="AlphaFoldDB" id="A0A540WDS6"/>
<dbReference type="SUPFAM" id="SSF54593">
    <property type="entry name" value="Glyoxalase/Bleomycin resistance protein/Dihydroxybiphenyl dioxygenase"/>
    <property type="match status" value="1"/>
</dbReference>
<gene>
    <name evidence="1" type="ORF">E6W39_35635</name>
</gene>
<organism evidence="1 2">
    <name type="scientific">Kitasatospora acidiphila</name>
    <dbReference type="NCBI Taxonomy" id="2567942"/>
    <lineage>
        <taxon>Bacteria</taxon>
        <taxon>Bacillati</taxon>
        <taxon>Actinomycetota</taxon>
        <taxon>Actinomycetes</taxon>
        <taxon>Kitasatosporales</taxon>
        <taxon>Streptomycetaceae</taxon>
        <taxon>Kitasatospora</taxon>
    </lineage>
</organism>
<dbReference type="Proteomes" id="UP000319103">
    <property type="component" value="Unassembled WGS sequence"/>
</dbReference>